<gene>
    <name evidence="1" type="ORF">SAMN05660328_11520</name>
</gene>
<sequence>MVKIDTQLITLYKVKDDSNIRQYSVVTGDSHGVATYDKMSQSYQYSGDNLAEFSDFVEDMLTNSVLKNKILPDKIVHGFG</sequence>
<evidence type="ECO:0000313" key="2">
    <source>
        <dbReference type="Proteomes" id="UP000183629"/>
    </source>
</evidence>
<dbReference type="RefSeq" id="WP_074658874.1">
    <property type="nucleotide sequence ID" value="NZ_FOLZ01000010.1"/>
</dbReference>
<name>A0A1I7JLN1_9STRE</name>
<protein>
    <submittedName>
        <fullName evidence="1">Uncharacterized protein</fullName>
    </submittedName>
</protein>
<dbReference type="Proteomes" id="UP000183629">
    <property type="component" value="Unassembled WGS sequence"/>
</dbReference>
<keyword evidence="2" id="KW-1185">Reference proteome</keyword>
<organism evidence="1 2">
    <name type="scientific">Streptococcus gallolyticus</name>
    <dbReference type="NCBI Taxonomy" id="315405"/>
    <lineage>
        <taxon>Bacteria</taxon>
        <taxon>Bacillati</taxon>
        <taxon>Bacillota</taxon>
        <taxon>Bacilli</taxon>
        <taxon>Lactobacillales</taxon>
        <taxon>Streptococcaceae</taxon>
        <taxon>Streptococcus</taxon>
    </lineage>
</organism>
<reference evidence="2" key="1">
    <citation type="submission" date="2016-10" db="EMBL/GenBank/DDBJ databases">
        <authorList>
            <person name="Varghese N."/>
            <person name="Submissions S."/>
        </authorList>
    </citation>
    <scope>NUCLEOTIDE SEQUENCE [LARGE SCALE GENOMIC DNA]</scope>
    <source>
        <strain evidence="2">LMG 15572</strain>
    </source>
</reference>
<accession>A0A1I7JLN1</accession>
<dbReference type="EMBL" id="FPBN01000015">
    <property type="protein sequence ID" value="SFU86063.1"/>
    <property type="molecule type" value="Genomic_DNA"/>
</dbReference>
<evidence type="ECO:0000313" key="1">
    <source>
        <dbReference type="EMBL" id="SFU86063.1"/>
    </source>
</evidence>
<proteinExistence type="predicted"/>
<dbReference type="AlphaFoldDB" id="A0A1I7JLN1"/>